<evidence type="ECO:0000313" key="4">
    <source>
        <dbReference type="Proteomes" id="UP000623067"/>
    </source>
</evidence>
<comment type="similarity">
    <text evidence="1 2">Belongs to the outer membrane factor (OMF) (TC 1.B.17) family.</text>
</comment>
<dbReference type="PANTHER" id="PTHR30203">
    <property type="entry name" value="OUTER MEMBRANE CATION EFFLUX PROTEIN"/>
    <property type="match status" value="1"/>
</dbReference>
<dbReference type="GO" id="GO:0005886">
    <property type="term" value="C:plasma membrane"/>
    <property type="evidence" value="ECO:0007669"/>
    <property type="project" value="UniProtKB-SubCell"/>
</dbReference>
<dbReference type="SUPFAM" id="SSF56954">
    <property type="entry name" value="Outer membrane efflux proteins (OEP)"/>
    <property type="match status" value="1"/>
</dbReference>
<dbReference type="PANTHER" id="PTHR30203:SF32">
    <property type="entry name" value="CATION EFFLUX SYSTEM PROTEIN CUSC"/>
    <property type="match status" value="1"/>
</dbReference>
<dbReference type="RefSeq" id="WP_188658510.1">
    <property type="nucleotide sequence ID" value="NZ_BMIH01000002.1"/>
</dbReference>
<evidence type="ECO:0000256" key="1">
    <source>
        <dbReference type="ARBA" id="ARBA00007613"/>
    </source>
</evidence>
<keyword evidence="2" id="KW-0732">Signal</keyword>
<reference evidence="3" key="1">
    <citation type="journal article" date="2014" name="Int. J. Syst. Evol. Microbiol.">
        <title>Complete genome sequence of Corynebacterium casei LMG S-19264T (=DSM 44701T), isolated from a smear-ripened cheese.</title>
        <authorList>
            <consortium name="US DOE Joint Genome Institute (JGI-PGF)"/>
            <person name="Walter F."/>
            <person name="Albersmeier A."/>
            <person name="Kalinowski J."/>
            <person name="Ruckert C."/>
        </authorList>
    </citation>
    <scope>NUCLEOTIDE SEQUENCE</scope>
    <source>
        <strain evidence="3">CGMCC 1.15330</strain>
    </source>
</reference>
<comment type="caution">
    <text evidence="3">The sequence shown here is derived from an EMBL/GenBank/DDBJ whole genome shotgun (WGS) entry which is preliminary data.</text>
</comment>
<reference evidence="3" key="2">
    <citation type="submission" date="2020-09" db="EMBL/GenBank/DDBJ databases">
        <authorList>
            <person name="Sun Q."/>
            <person name="Zhou Y."/>
        </authorList>
    </citation>
    <scope>NUCLEOTIDE SEQUENCE</scope>
    <source>
        <strain evidence="3">CGMCC 1.15330</strain>
    </source>
</reference>
<sequence length="519" mass="53930">MMRNRLVTALLAASTTLAGCNLAPKHLRPAGEIPATLPQGGAYPAAAADGRDITQVAWRDFFTDPRLRQVIALGLANNRNLQLAAANVLQARAQYRVQRADLVPSTTASGAGIYTNNIFGAAGSAGAATGVGTGTGTGAGTGAGAGTGGGAGAGAGVGTGASSNIEAYSVNAGFSAFELDLFGRVRNLSRAALEQYFASEEAQRAARISLIAEIASAWLTMASDQEQLRLSQETLKTFEQTLELTRAQFRIGVGSELEVRQAETSYQGARSDIATLRTQIARDQNALNLLAGTTVAAELLPQRFDADHYTLDSLPADLSSRALLARPDVLQAEHQLAAQSANIGAARAALFPTISLTATLGTISTALSGLFAGGSFTYNAQPAVSLPLFDGGRRRGNLDYARASQQAAVATYGQTIQTAFREVADALAQRGTVGEQLSAQTARAEAAQATARLSEARFRAGVDSFLTTLDSQRNAYAAQQQLVTTRLTRESNLIELYRSLGGGLAGDPDAPATPPAPGQ</sequence>
<dbReference type="EMBL" id="BMIH01000002">
    <property type="protein sequence ID" value="GGB29591.1"/>
    <property type="molecule type" value="Genomic_DNA"/>
</dbReference>
<proteinExistence type="inferred from homology"/>
<accession>A0A916T3G5</accession>
<dbReference type="InterPro" id="IPR003423">
    <property type="entry name" value="OMP_efflux"/>
</dbReference>
<dbReference type="Gene3D" id="1.20.1600.10">
    <property type="entry name" value="Outer membrane efflux proteins (OEP)"/>
    <property type="match status" value="1"/>
</dbReference>
<dbReference type="NCBIfam" id="TIGR01845">
    <property type="entry name" value="outer_NodT"/>
    <property type="match status" value="1"/>
</dbReference>
<keyword evidence="2" id="KW-0472">Membrane</keyword>
<evidence type="ECO:0000256" key="2">
    <source>
        <dbReference type="RuleBase" id="RU362097"/>
    </source>
</evidence>
<dbReference type="AlphaFoldDB" id="A0A916T3G5"/>
<keyword evidence="2" id="KW-1134">Transmembrane beta strand</keyword>
<protein>
    <submittedName>
        <fullName evidence="3">Multidrug transporter</fullName>
    </submittedName>
</protein>
<comment type="subcellular location">
    <subcellularLocation>
        <location evidence="2">Cell membrane</location>
        <topology evidence="2">Lipid-anchor</topology>
    </subcellularLocation>
</comment>
<dbReference type="Proteomes" id="UP000623067">
    <property type="component" value="Unassembled WGS sequence"/>
</dbReference>
<gene>
    <name evidence="3" type="ORF">GCM10011380_18910</name>
</gene>
<evidence type="ECO:0000313" key="3">
    <source>
        <dbReference type="EMBL" id="GGB29591.1"/>
    </source>
</evidence>
<feature type="signal peptide" evidence="2">
    <location>
        <begin position="1"/>
        <end position="18"/>
    </location>
</feature>
<feature type="chain" id="PRO_5038168613" evidence="2">
    <location>
        <begin position="19"/>
        <end position="519"/>
    </location>
</feature>
<dbReference type="Pfam" id="PF02321">
    <property type="entry name" value="OEP"/>
    <property type="match status" value="2"/>
</dbReference>
<name>A0A916T3G5_9SPHN</name>
<keyword evidence="2" id="KW-0812">Transmembrane</keyword>
<keyword evidence="4" id="KW-1185">Reference proteome</keyword>
<dbReference type="GO" id="GO:0015562">
    <property type="term" value="F:efflux transmembrane transporter activity"/>
    <property type="evidence" value="ECO:0007669"/>
    <property type="project" value="InterPro"/>
</dbReference>
<keyword evidence="2" id="KW-0449">Lipoprotein</keyword>
<dbReference type="PROSITE" id="PS51257">
    <property type="entry name" value="PROKAR_LIPOPROTEIN"/>
    <property type="match status" value="1"/>
</dbReference>
<organism evidence="3 4">
    <name type="scientific">Sphingomonas metalli</name>
    <dbReference type="NCBI Taxonomy" id="1779358"/>
    <lineage>
        <taxon>Bacteria</taxon>
        <taxon>Pseudomonadati</taxon>
        <taxon>Pseudomonadota</taxon>
        <taxon>Alphaproteobacteria</taxon>
        <taxon>Sphingomonadales</taxon>
        <taxon>Sphingomonadaceae</taxon>
        <taxon>Sphingomonas</taxon>
    </lineage>
</organism>
<keyword evidence="2" id="KW-0564">Palmitate</keyword>
<dbReference type="Gene3D" id="2.20.200.10">
    <property type="entry name" value="Outer membrane efflux proteins (OEP)"/>
    <property type="match status" value="1"/>
</dbReference>
<dbReference type="InterPro" id="IPR010131">
    <property type="entry name" value="MdtP/NodT-like"/>
</dbReference>